<proteinExistence type="predicted"/>
<dbReference type="AlphaFoldDB" id="A0AAV5SCJ8"/>
<evidence type="ECO:0000313" key="1">
    <source>
        <dbReference type="EMBL" id="GMS81046.1"/>
    </source>
</evidence>
<dbReference type="EMBL" id="BTSX01000001">
    <property type="protein sequence ID" value="GMS81046.1"/>
    <property type="molecule type" value="Genomic_DNA"/>
</dbReference>
<gene>
    <name evidence="1" type="ORF">PENTCL1PPCAC_3221</name>
</gene>
<organism evidence="1 2">
    <name type="scientific">Pristionchus entomophagus</name>
    <dbReference type="NCBI Taxonomy" id="358040"/>
    <lineage>
        <taxon>Eukaryota</taxon>
        <taxon>Metazoa</taxon>
        <taxon>Ecdysozoa</taxon>
        <taxon>Nematoda</taxon>
        <taxon>Chromadorea</taxon>
        <taxon>Rhabditida</taxon>
        <taxon>Rhabditina</taxon>
        <taxon>Diplogasteromorpha</taxon>
        <taxon>Diplogasteroidea</taxon>
        <taxon>Neodiplogasteridae</taxon>
        <taxon>Pristionchus</taxon>
    </lineage>
</organism>
<keyword evidence="2" id="KW-1185">Reference proteome</keyword>
<dbReference type="Proteomes" id="UP001432027">
    <property type="component" value="Unassembled WGS sequence"/>
</dbReference>
<feature type="non-terminal residue" evidence="1">
    <location>
        <position position="111"/>
    </location>
</feature>
<protein>
    <submittedName>
        <fullName evidence="1">Uncharacterized protein</fullName>
    </submittedName>
</protein>
<comment type="caution">
    <text evidence="1">The sequence shown here is derived from an EMBL/GenBank/DDBJ whole genome shotgun (WGS) entry which is preliminary data.</text>
</comment>
<evidence type="ECO:0000313" key="2">
    <source>
        <dbReference type="Proteomes" id="UP001432027"/>
    </source>
</evidence>
<name>A0AAV5SCJ8_9BILA</name>
<reference evidence="1" key="1">
    <citation type="submission" date="2023-10" db="EMBL/GenBank/DDBJ databases">
        <title>Genome assembly of Pristionchus species.</title>
        <authorList>
            <person name="Yoshida K."/>
            <person name="Sommer R.J."/>
        </authorList>
    </citation>
    <scope>NUCLEOTIDE SEQUENCE</scope>
    <source>
        <strain evidence="1">RS0144</strain>
    </source>
</reference>
<sequence>MVIGGGVTGFGQTSENGEFDRAPFYDLQRLYMQLNEVDGVAGAFETIARNTSPTADELILALEANGDYTEALPLYALSGEQKELKLLECLLRLNQPQLALSRAAMEQRGSV</sequence>
<accession>A0AAV5SCJ8</accession>